<dbReference type="InterPro" id="IPR007555">
    <property type="entry name" value="DUF499"/>
</dbReference>
<dbReference type="GeneID" id="27140008"/>
<proteinExistence type="predicted"/>
<evidence type="ECO:0000313" key="1">
    <source>
        <dbReference type="EMBL" id="AMQ18685.1"/>
    </source>
</evidence>
<dbReference type="OrthoDB" id="25002at2157"/>
<dbReference type="AlphaFoldDB" id="A0A142CV83"/>
<dbReference type="KEGG" id="tpep:A0127_05635"/>
<dbReference type="EMBL" id="CP014750">
    <property type="protein sequence ID" value="AMQ18685.1"/>
    <property type="molecule type" value="Genomic_DNA"/>
</dbReference>
<dbReference type="STRING" id="53952.A0127_05635"/>
<protein>
    <submittedName>
        <fullName evidence="1">Uncharacterized protein</fullName>
    </submittedName>
</protein>
<dbReference type="RefSeq" id="WP_062389038.1">
    <property type="nucleotide sequence ID" value="NZ_CP014750.1"/>
</dbReference>
<accession>A0A142CV83</accession>
<sequence>MRLGSFEIWDDVMDENLDMQVAPELGDIVSGNAPEIYTDSREFFRRTYFTDSMLEILNRLVETFEGGERHNIFLIYSLFGGGKTHTLLTVYHAFKDPDALLDPEVLRGHDPEKQAKMKKLAERIKALGGVKVVPVYGKGRLGQPSKPLEVGPYSVKTVWGYIAHALGRYYIVERDDQNATVPEVDTLRELFRGERVLLLVDEIADYFDNLYNSGSEDDRRYAKNVDNFFDRLSTALLGSSSAMVMTLPMEKKEGAFEVEGEYNREVVLAIWSAVTRVGGSELYSPLRTSGASNELVEVLKKRIFKSVDENERAKILGKIRTEISNTDVFGHAPHFEEELRKNYPFHPEYVDVLRTIIERTGLQRTRDMLRITRIVVRELVMKYSETGFAPSMIMPYHLNLKNEKIRGMFFGKNETFMDYATIVDTDLEGAKFKDFQNPKLAEIILKYVFLKTYPFDSPVPLPGFPTAESIARGVYEPNLFDAERWLPTDIRDTVEEIKGSVRFVYLNKKEGTFWFWRVANVSQMVESKAKELLEMRIGEVWNELVKYSNRMIKERKSLTSTRGRGAKIEDHVTFFKENYILVTKDPQEFHDTPDYKLQVLVREDVDERTLRRIIYFYGTGTRTYRDTVVVCYPEEGSFRHLLETTAKVMACDEVLHDIKVKYGKFGEEVVKIQMQMVNDIRSKSLEDLESQIVSSFRKVAYPENDEVRIVTAQSSSKSVVENVYSALVGNGKIVDEFDFDWLVDLLKDVGINILRPEGYSVSEVISIIRMNTRLPMIEDRHLTDAIKRAILDLKIGLERDGEVFFKKVYTEVPDVEEEGNPPSAVKPRDLILPREVALHRQVCNLLKNEKDIIVPKGDKDYRIKTWYEVYPPSSSVGIPLRSIVEENGECRVKDEFVDAVLWGYIVEKREEIEITEGEFEISIDMPQVKARPGTPVEVKVQIKPLGRDSFDVELSVSHGELDSYEVHLEGGKAVEVTWTLIMPEKKTVATIEGNSHKRKRYADVTLVPQLGECTIETETLKEEHKGMLLTAILEIEGLEILNMIPESIKGTLSGSMRIEKPLWEGRFEGIDREVLSYLLQEMQEFLGGKAILDANLHVEEKVKLDDLLFEKLRPLNGKVIFRLEKEEC</sequence>
<dbReference type="Proteomes" id="UP000073604">
    <property type="component" value="Chromosome"/>
</dbReference>
<keyword evidence="2" id="KW-1185">Reference proteome</keyword>
<evidence type="ECO:0000313" key="2">
    <source>
        <dbReference type="Proteomes" id="UP000073604"/>
    </source>
</evidence>
<organism evidence="1 2">
    <name type="scientific">Thermococcus peptonophilus</name>
    <dbReference type="NCBI Taxonomy" id="53952"/>
    <lineage>
        <taxon>Archaea</taxon>
        <taxon>Methanobacteriati</taxon>
        <taxon>Methanobacteriota</taxon>
        <taxon>Thermococci</taxon>
        <taxon>Thermococcales</taxon>
        <taxon>Thermococcaceae</taxon>
        <taxon>Thermococcus</taxon>
    </lineage>
</organism>
<name>A0A142CV83_9EURY</name>
<gene>
    <name evidence="1" type="ORF">A0127_05635</name>
</gene>
<reference evidence="2" key="1">
    <citation type="submission" date="2016-03" db="EMBL/GenBank/DDBJ databases">
        <authorList>
            <person name="Oger P.M."/>
        </authorList>
    </citation>
    <scope>NUCLEOTIDE SEQUENCE [LARGE SCALE GENOMIC DNA]</scope>
    <source>
        <strain evidence="2">OG-1</strain>
    </source>
</reference>
<dbReference type="Pfam" id="PF04465">
    <property type="entry name" value="DUF499"/>
    <property type="match status" value="1"/>
</dbReference>